<dbReference type="InterPro" id="IPR035198">
    <property type="entry name" value="SU10_MCP"/>
</dbReference>
<protein>
    <submittedName>
        <fullName evidence="1">Putative structural protein</fullName>
    </submittedName>
</protein>
<dbReference type="EMBL" id="MT144848">
    <property type="protein sequence ID" value="QJI00384.1"/>
    <property type="molecule type" value="Genomic_DNA"/>
</dbReference>
<dbReference type="AlphaFoldDB" id="A0A6M3XUB4"/>
<gene>
    <name evidence="1" type="ORF">TM448B01937_0002</name>
</gene>
<reference evidence="1" key="1">
    <citation type="submission" date="2020-03" db="EMBL/GenBank/DDBJ databases">
        <title>The deep terrestrial virosphere.</title>
        <authorList>
            <person name="Holmfeldt K."/>
            <person name="Nilsson E."/>
            <person name="Simone D."/>
            <person name="Lopez-Fernandez M."/>
            <person name="Wu X."/>
            <person name="de Brujin I."/>
            <person name="Lundin D."/>
            <person name="Andersson A."/>
            <person name="Bertilsson S."/>
            <person name="Dopson M."/>
        </authorList>
    </citation>
    <scope>NUCLEOTIDE SEQUENCE</scope>
    <source>
        <strain evidence="1">TM448B01937</strain>
    </source>
</reference>
<accession>A0A6M3XUB4</accession>
<organism evidence="1">
    <name type="scientific">viral metagenome</name>
    <dbReference type="NCBI Taxonomy" id="1070528"/>
    <lineage>
        <taxon>unclassified sequences</taxon>
        <taxon>metagenomes</taxon>
        <taxon>organismal metagenomes</taxon>
    </lineage>
</organism>
<dbReference type="Pfam" id="PF17236">
    <property type="entry name" value="SU10_MCP"/>
    <property type="match status" value="1"/>
</dbReference>
<proteinExistence type="predicted"/>
<evidence type="ECO:0000313" key="1">
    <source>
        <dbReference type="EMBL" id="QJI00384.1"/>
    </source>
</evidence>
<sequence length="336" mass="37149">MECAVHSNDAATNKPSGERKGVVIVTAFTAGSPNTISCKNLGSTSFTLVSGDWFVVIGNAQGEGTTSPTPWADELSVVWNQSQIFRTSLKLTRTLMKAVLRGETDELIRLRRQKGSEDKVQRERAMMFGSSKLGTNLTAADTFADGTRTDADGNILRTTMGVIEVILKYGAKSGDDQNIFSIPEATYSFSNFVDDMEKVFRYNPAQNEGTKYMFLGAGLLSYWSKLEGQKGFAGQSGWTVNLSDMKRDTLGFNFKILETPHGLLKLVPTPSITFSPYKKYGAIIDADNVFHALYDSPQYRQNIKTDDAPDYQKDEYFSDEGVGITLLKAHKLFKLV</sequence>
<name>A0A6M3XUB4_9ZZZZ</name>